<feature type="compositionally biased region" description="Polar residues" evidence="2">
    <location>
        <begin position="28"/>
        <end position="46"/>
    </location>
</feature>
<sequence length="439" mass="49623">MSKARWPAVTGLSDVRSEQRRSPLRESGSPSTQRPSLGPLTSSPQPRDSHYEPRAQRDREGGKRLWSTRELQQLQVVANRFRHPDGRIRWAPLAVAWEDSRDSGQPQRTIAALKAAYAKLVRRSRTEASVPSTQSETSRVPEPDEEGEIPTHDGTTGIDGAPEHAENGELPTRDGTARDAVPEPAEEGGTQTRDGAQGFDEVSEQGTSLSLSNETSEQLEIQEFISRKFRKFHYLARGSYDRVPIRKPLREIPNEFLEIGTRILAQHVPDVCSDGRKYLAKLNAAVYAIGLAIVAATNRLDDDTEDPKKTLKIEQEIRSTLVANITTLVNGNTDRKRCVSRNRPWYPSRAFLGLVRIYKIRHKVETYALIRELKDRLIQTQSNIRLLENSLQRMRARRRGYPAVIRSASSIDPSVRIPVDQVHDYWENIVGREKPFEVS</sequence>
<evidence type="ECO:0000313" key="3">
    <source>
        <dbReference type="EMBL" id="VDK58313.1"/>
    </source>
</evidence>
<feature type="region of interest" description="Disordered" evidence="2">
    <location>
        <begin position="1"/>
        <end position="66"/>
    </location>
</feature>
<dbReference type="Proteomes" id="UP000271889">
    <property type="component" value="Unassembled WGS sequence"/>
</dbReference>
<evidence type="ECO:0000256" key="2">
    <source>
        <dbReference type="SAM" id="MobiDB-lite"/>
    </source>
</evidence>
<organism evidence="3 4">
    <name type="scientific">Cylicostephanus goldi</name>
    <name type="common">Nematode worm</name>
    <dbReference type="NCBI Taxonomy" id="71465"/>
    <lineage>
        <taxon>Eukaryota</taxon>
        <taxon>Metazoa</taxon>
        <taxon>Ecdysozoa</taxon>
        <taxon>Nematoda</taxon>
        <taxon>Chromadorea</taxon>
        <taxon>Rhabditida</taxon>
        <taxon>Rhabditina</taxon>
        <taxon>Rhabditomorpha</taxon>
        <taxon>Strongyloidea</taxon>
        <taxon>Strongylidae</taxon>
        <taxon>Cylicostephanus</taxon>
    </lineage>
</organism>
<feature type="region of interest" description="Disordered" evidence="2">
    <location>
        <begin position="123"/>
        <end position="216"/>
    </location>
</feature>
<evidence type="ECO:0000313" key="4">
    <source>
        <dbReference type="Proteomes" id="UP000271889"/>
    </source>
</evidence>
<feature type="non-terminal residue" evidence="3">
    <location>
        <position position="439"/>
    </location>
</feature>
<feature type="compositionally biased region" description="Basic and acidic residues" evidence="2">
    <location>
        <begin position="47"/>
        <end position="63"/>
    </location>
</feature>
<name>A0A3P6RQH4_CYLGO</name>
<reference evidence="3 4" key="1">
    <citation type="submission" date="2018-11" db="EMBL/GenBank/DDBJ databases">
        <authorList>
            <consortium name="Pathogen Informatics"/>
        </authorList>
    </citation>
    <scope>NUCLEOTIDE SEQUENCE [LARGE SCALE GENOMIC DNA]</scope>
</reference>
<keyword evidence="4" id="KW-1185">Reference proteome</keyword>
<feature type="coiled-coil region" evidence="1">
    <location>
        <begin position="370"/>
        <end position="397"/>
    </location>
</feature>
<dbReference type="EMBL" id="UYRV01011675">
    <property type="protein sequence ID" value="VDK58313.1"/>
    <property type="molecule type" value="Genomic_DNA"/>
</dbReference>
<gene>
    <name evidence="3" type="ORF">CGOC_LOCUS4277</name>
</gene>
<protein>
    <submittedName>
        <fullName evidence="3">Uncharacterized protein</fullName>
    </submittedName>
</protein>
<evidence type="ECO:0000256" key="1">
    <source>
        <dbReference type="SAM" id="Coils"/>
    </source>
</evidence>
<feature type="compositionally biased region" description="Basic and acidic residues" evidence="2">
    <location>
        <begin position="161"/>
        <end position="181"/>
    </location>
</feature>
<proteinExistence type="predicted"/>
<keyword evidence="1" id="KW-0175">Coiled coil</keyword>
<feature type="compositionally biased region" description="Polar residues" evidence="2">
    <location>
        <begin position="204"/>
        <end position="216"/>
    </location>
</feature>
<dbReference type="OrthoDB" id="5798715at2759"/>
<dbReference type="AlphaFoldDB" id="A0A3P6RQH4"/>
<feature type="compositionally biased region" description="Basic and acidic residues" evidence="2">
    <location>
        <begin position="15"/>
        <end position="24"/>
    </location>
</feature>
<feature type="compositionally biased region" description="Polar residues" evidence="2">
    <location>
        <begin position="127"/>
        <end position="138"/>
    </location>
</feature>
<accession>A0A3P6RQH4</accession>